<evidence type="ECO:0000256" key="4">
    <source>
        <dbReference type="ARBA" id="ARBA00022777"/>
    </source>
</evidence>
<dbReference type="EMBL" id="CP051298">
    <property type="protein sequence ID" value="QKD44374.1"/>
    <property type="molecule type" value="Genomic_DNA"/>
</dbReference>
<dbReference type="Pfam" id="PF07005">
    <property type="entry name" value="SBD_N"/>
    <property type="match status" value="1"/>
</dbReference>
<keyword evidence="3" id="KW-0547">Nucleotide-binding</keyword>
<comment type="catalytic activity">
    <reaction evidence="8">
        <text>3-dehydro-D-erythronate + ATP = 3-dehydro-4-O-phospho-D-erythronate + ADP + H(+)</text>
        <dbReference type="Rhea" id="RHEA:52556"/>
        <dbReference type="ChEBI" id="CHEBI:15378"/>
        <dbReference type="ChEBI" id="CHEBI:30616"/>
        <dbReference type="ChEBI" id="CHEBI:57958"/>
        <dbReference type="ChEBI" id="CHEBI:136593"/>
        <dbReference type="ChEBI" id="CHEBI:456216"/>
        <dbReference type="EC" id="2.7.1.217"/>
    </reaction>
</comment>
<dbReference type="AlphaFoldDB" id="A0A858ZUL1"/>
<comment type="catalytic activity">
    <reaction evidence="7">
        <text>3-dehydro-L-erythronate + ATP = 3-dehydro-4-O-phospho-L-erythronate + ADP + H(+)</text>
        <dbReference type="Rhea" id="RHEA:52552"/>
        <dbReference type="ChEBI" id="CHEBI:15378"/>
        <dbReference type="ChEBI" id="CHEBI:30616"/>
        <dbReference type="ChEBI" id="CHEBI:136592"/>
        <dbReference type="ChEBI" id="CHEBI:136670"/>
        <dbReference type="ChEBI" id="CHEBI:456216"/>
        <dbReference type="EC" id="2.7.1.217"/>
    </reaction>
</comment>
<dbReference type="Gene3D" id="3.40.980.20">
    <property type="entry name" value="Four-carbon acid sugar kinase, nucleotide binding domain"/>
    <property type="match status" value="1"/>
</dbReference>
<dbReference type="GO" id="GO:0005524">
    <property type="term" value="F:ATP binding"/>
    <property type="evidence" value="ECO:0007669"/>
    <property type="project" value="UniProtKB-KW"/>
</dbReference>
<evidence type="ECO:0000256" key="2">
    <source>
        <dbReference type="ARBA" id="ARBA00022679"/>
    </source>
</evidence>
<evidence type="ECO:0000259" key="14">
    <source>
        <dbReference type="Pfam" id="PF17042"/>
    </source>
</evidence>
<reference evidence="15 16" key="1">
    <citation type="submission" date="2020-05" db="EMBL/GenBank/DDBJ databases">
        <title>Complete genome sequence of Alicycliphilus denitrificans DP3.</title>
        <authorList>
            <person name="Chen X."/>
        </authorList>
    </citation>
    <scope>NUCLEOTIDE SEQUENCE [LARGE SCALE GENOMIC DNA]</scope>
    <source>
        <strain evidence="15 16">DP3</strain>
    </source>
</reference>
<dbReference type="InterPro" id="IPR010737">
    <property type="entry name" value="4-carb_acid_sugar_kinase_N"/>
</dbReference>
<dbReference type="InterPro" id="IPR042213">
    <property type="entry name" value="NBD_C_sf"/>
</dbReference>
<proteinExistence type="inferred from homology"/>
<accession>A0A858ZUL1</accession>
<dbReference type="Proteomes" id="UP000500755">
    <property type="component" value="Chromosome"/>
</dbReference>
<evidence type="ECO:0000256" key="12">
    <source>
        <dbReference type="ARBA" id="ARBA00041377"/>
    </source>
</evidence>
<evidence type="ECO:0000256" key="11">
    <source>
        <dbReference type="ARBA" id="ARBA00039461"/>
    </source>
</evidence>
<comment type="similarity">
    <text evidence="1">Belongs to the four-carbon acid sugar kinase family.</text>
</comment>
<gene>
    <name evidence="15" type="ORF">HF896_12395</name>
</gene>
<evidence type="ECO:0000256" key="5">
    <source>
        <dbReference type="ARBA" id="ARBA00022840"/>
    </source>
</evidence>
<dbReference type="NCBIfam" id="NF043035">
    <property type="entry name" value="OxoTetrKin"/>
    <property type="match status" value="1"/>
</dbReference>
<evidence type="ECO:0000256" key="10">
    <source>
        <dbReference type="ARBA" id="ARBA00039095"/>
    </source>
</evidence>
<feature type="domain" description="Four-carbon acid sugar kinase nucleotide binding" evidence="14">
    <location>
        <begin position="254"/>
        <end position="412"/>
    </location>
</feature>
<dbReference type="InterPro" id="IPR050007">
    <property type="entry name" value="OtnK"/>
</dbReference>
<dbReference type="EC" id="2.7.1.217" evidence="10"/>
<protein>
    <recommendedName>
        <fullName evidence="11">3-oxo-tetronate kinase</fullName>
        <ecNumber evidence="10">2.7.1.217</ecNumber>
    </recommendedName>
    <alternativeName>
        <fullName evidence="12">3-dehydrotetronate 4-kinase</fullName>
    </alternativeName>
</protein>
<evidence type="ECO:0000256" key="6">
    <source>
        <dbReference type="ARBA" id="ARBA00023277"/>
    </source>
</evidence>
<dbReference type="Gene3D" id="3.40.50.10840">
    <property type="entry name" value="Putative sugar-binding, N-terminal domain"/>
    <property type="match status" value="1"/>
</dbReference>
<evidence type="ECO:0000259" key="13">
    <source>
        <dbReference type="Pfam" id="PF07005"/>
    </source>
</evidence>
<sequence>MGKLLLGCIADDFTGATDLANNLVRAGMRVVQAIGVPDGPLAADVDAVVVALKSRTNPVDEAVAQSLAALRWLQGQGAHQIYFKYCSTFDSTPAGNIGPVTEALMDALGTEFTIATPAFPDNKRTVFKGYLFVGDVLLSESGMQNHPLTPMADPNLVRVMQSQCRRKVGLIDHAVVARGAAAVTERIAQLKAEGVAIAIVDAVSNDDLLRMGPALAALPLVTAGSGVAMALPANFGFAPSPAASVLPFGSGLRAVVSGSCSLATNRQVQDFIARGGAALAIDPLRIADGADVAAEALAWATPLLARGPVLVYSTADSGAVKSVQSRLGAEEAGAMVERTIASIARGLVERGVRQLVVAGGETSGACVQALGITQMQIGPQIDPGVPWCHAQALGAGLHITLKSGNFGGDDFFTRAFEVLA</sequence>
<dbReference type="SUPFAM" id="SSF142764">
    <property type="entry name" value="YgbK-like"/>
    <property type="match status" value="1"/>
</dbReference>
<keyword evidence="4 15" id="KW-0418">Kinase</keyword>
<dbReference type="OMA" id="CSVMTNK"/>
<comment type="function">
    <text evidence="9">Catalyzes the ATP-dependent phosphorylation of 3-oxo-tetronate to 3-oxo-tetronate 4-phosphate.</text>
</comment>
<name>A0A858ZUL1_9BURK</name>
<organism evidence="15 16">
    <name type="scientific">Alicycliphilus denitrificans</name>
    <dbReference type="NCBI Taxonomy" id="179636"/>
    <lineage>
        <taxon>Bacteria</taxon>
        <taxon>Pseudomonadati</taxon>
        <taxon>Pseudomonadota</taxon>
        <taxon>Betaproteobacteria</taxon>
        <taxon>Burkholderiales</taxon>
        <taxon>Comamonadaceae</taxon>
        <taxon>Alicycliphilus</taxon>
    </lineage>
</organism>
<evidence type="ECO:0000256" key="3">
    <source>
        <dbReference type="ARBA" id="ARBA00022741"/>
    </source>
</evidence>
<feature type="domain" description="Four-carbon acid sugar kinase N-terminal" evidence="13">
    <location>
        <begin position="6"/>
        <end position="231"/>
    </location>
</feature>
<evidence type="ECO:0000313" key="16">
    <source>
        <dbReference type="Proteomes" id="UP000500755"/>
    </source>
</evidence>
<evidence type="ECO:0000256" key="9">
    <source>
        <dbReference type="ARBA" id="ARBA00037335"/>
    </source>
</evidence>
<dbReference type="InterPro" id="IPR037051">
    <property type="entry name" value="4-carb_acid_sugar_kinase_N_sf"/>
</dbReference>
<keyword evidence="6" id="KW-0119">Carbohydrate metabolism</keyword>
<keyword evidence="2" id="KW-0808">Transferase</keyword>
<keyword evidence="5" id="KW-0067">ATP-binding</keyword>
<dbReference type="RefSeq" id="WP_013518946.1">
    <property type="nucleotide sequence ID" value="NZ_CP051298.1"/>
</dbReference>
<evidence type="ECO:0000256" key="1">
    <source>
        <dbReference type="ARBA" id="ARBA00005715"/>
    </source>
</evidence>
<dbReference type="GO" id="GO:0016301">
    <property type="term" value="F:kinase activity"/>
    <property type="evidence" value="ECO:0007669"/>
    <property type="project" value="UniProtKB-KW"/>
</dbReference>
<evidence type="ECO:0000256" key="8">
    <source>
        <dbReference type="ARBA" id="ARBA00036346"/>
    </source>
</evidence>
<evidence type="ECO:0000256" key="7">
    <source>
        <dbReference type="ARBA" id="ARBA00035898"/>
    </source>
</evidence>
<dbReference type="InterPro" id="IPR031475">
    <property type="entry name" value="NBD_C"/>
</dbReference>
<evidence type="ECO:0000313" key="15">
    <source>
        <dbReference type="EMBL" id="QKD44374.1"/>
    </source>
</evidence>
<dbReference type="Pfam" id="PF17042">
    <property type="entry name" value="NBD_C"/>
    <property type="match status" value="1"/>
</dbReference>